<gene>
    <name evidence="2" type="ORF">QE109_04705</name>
</gene>
<accession>A0ABT6NAJ4</accession>
<feature type="domain" description="PPi-type phosphoenolpyruvate carboxykinase lobe 2" evidence="1">
    <location>
        <begin position="520"/>
        <end position="628"/>
    </location>
</feature>
<reference evidence="2 3" key="1">
    <citation type="submission" date="2023-04" db="EMBL/GenBank/DDBJ databases">
        <title>Fusibacter bizertensis strain WBS, isolated from littoral bottom sediments of the Arctic seas - biochemical and genomic analysis.</title>
        <authorList>
            <person name="Brioukhanov A.L."/>
        </authorList>
    </citation>
    <scope>NUCLEOTIDE SEQUENCE [LARGE SCALE GENOMIC DNA]</scope>
    <source>
        <strain evidence="2 3">WBS</strain>
    </source>
</reference>
<evidence type="ECO:0000313" key="2">
    <source>
        <dbReference type="EMBL" id="MDH8677434.1"/>
    </source>
</evidence>
<dbReference type="InterPro" id="IPR058710">
    <property type="entry name" value="PEPCK_lobe_2"/>
</dbReference>
<dbReference type="RefSeq" id="WP_281093249.1">
    <property type="nucleotide sequence ID" value="NZ_JARYZI010000002.1"/>
</dbReference>
<sequence>MSRKTLGMELGNINPLTSSEDRIKYINFKLAALGLPIYKLLDSTEADKTTGAYFINLFGDIIQDYKEKTRMVDVNEIGIHKRINTFFEKYFKEDGQTLRVVTDYFNLDHYGLARELSLPPDGEMFSNEYIHSYRIKQGILNNPKNDRRTTKGSFHIVEGDLAIPYDKKEVPKEAFIKLYRAAVNPPESLQILPFTSKQSGNDEQAKTFVALSVKPVVSPEVKGISSEKTMEVLFVAPGSLVSNLDFLESVFGNSGDPSYHANDSGLDVEGWSGHTGYILLAPHLSKLRKIDLGLPSYDDASERQRRDGMCYKSPDELYNDGQAFKLTCRDASGVAVTLIADNYFGYSKKEIKTQISFASNLFGGVEEEHAGGTIAFPRRNVGENFNACEDKRIGDYTFESVKSLFGANMTLQNTNYGIDKNYPQINYLPENIEVDLNKTEIKWLYGGQTQTLKLRPGNVYILPNGEKLHMEQHPAAPAWKLISTDAEGTFCHKPCTVSGGGKSEISKPISNAIIYGTYYVNNLESDLDQVEQILNYDYRQRWKAYPDRTRASRPILSKDRSLGSVIKLLSPSPAYSDEFNRYLDAIPNYIKSLVFMVKRFYRQSWDGNWRSHFTVDIIDGKPGNEIKFNGRKIRPSFLRVGFETDKAWRIFKLRMDFMPSEKLQMEDDVTASIMIPASKLAYLNPQYHNASYKFVTNCEFRFFQRPDDAIHKGYDKRAELDLSSDNLFATNFQPLTKDDVITIREDVMGYIAYSKPVKEHIEGFLESDASYCVVSSEPRLVSGLPSKNPRYLEHRSDYINPIKSYIAEVGVRLSRRIPLEVPVLTPVNAVLPGRRNNPPGFENGKKILPLSVYNPIHYQELPELFMDFISSLTGKSPSTTGAGSEGALTKGPFNMLLPIYDLNNALLSYALGDYQAFSTPAGHIGPDVRVDHDISILVPELWSRLTPSEREPKQLISEGSLEKIEDFYYEGKLIPASRLGYRMTNVFSYKYLGKVFDEPQTIFDERILKPENQSLEAFVDGVLNIAQGQQKAALDYFKDGSIAHAIPPLKALLYIMAYGHFEDKTLSSSEIRALFQKEVILKSEWYHRRLLKKQQADIALINRKISYLKQFTGDMTNFAITQEFGYKERLLRAEKELEYFESQMYIDDLLGTIGLDENLPIS</sequence>
<evidence type="ECO:0000259" key="1">
    <source>
        <dbReference type="Pfam" id="PF26300"/>
    </source>
</evidence>
<evidence type="ECO:0000313" key="3">
    <source>
        <dbReference type="Proteomes" id="UP001158045"/>
    </source>
</evidence>
<comment type="caution">
    <text evidence="2">The sequence shown here is derived from an EMBL/GenBank/DDBJ whole genome shotgun (WGS) entry which is preliminary data.</text>
</comment>
<dbReference type="EMBL" id="JARYZI010000002">
    <property type="protein sequence ID" value="MDH8677434.1"/>
    <property type="molecule type" value="Genomic_DNA"/>
</dbReference>
<organism evidence="2 3">
    <name type="scientific">Fusibacter bizertensis</name>
    <dbReference type="NCBI Taxonomy" id="1488331"/>
    <lineage>
        <taxon>Bacteria</taxon>
        <taxon>Bacillati</taxon>
        <taxon>Bacillota</taxon>
        <taxon>Clostridia</taxon>
        <taxon>Eubacteriales</taxon>
        <taxon>Eubacteriales Family XII. Incertae Sedis</taxon>
        <taxon>Fusibacter</taxon>
    </lineage>
</organism>
<protein>
    <recommendedName>
        <fullName evidence="1">PPi-type phosphoenolpyruvate carboxykinase lobe 2 domain-containing protein</fullName>
    </recommendedName>
</protein>
<proteinExistence type="predicted"/>
<dbReference type="Pfam" id="PF26300">
    <property type="entry name" value="PEPCK_PPi_lobe_2"/>
    <property type="match status" value="1"/>
</dbReference>
<keyword evidence="3" id="KW-1185">Reference proteome</keyword>
<name>A0ABT6NAJ4_9FIRM</name>
<dbReference type="Proteomes" id="UP001158045">
    <property type="component" value="Unassembled WGS sequence"/>
</dbReference>